<dbReference type="EMBL" id="BGZK01001000">
    <property type="protein sequence ID" value="GBP68089.1"/>
    <property type="molecule type" value="Genomic_DNA"/>
</dbReference>
<dbReference type="PANTHER" id="PTHR46060:SF2">
    <property type="entry name" value="HISTONE-LYSINE N-METHYLTRANSFERASE SETMAR"/>
    <property type="match status" value="1"/>
</dbReference>
<dbReference type="GO" id="GO:0006303">
    <property type="term" value="P:double-strand break repair via nonhomologous end joining"/>
    <property type="evidence" value="ECO:0007669"/>
    <property type="project" value="TreeGrafter"/>
</dbReference>
<accession>A0A4C1Y0K4</accession>
<dbReference type="PANTHER" id="PTHR46060">
    <property type="entry name" value="MARINER MOS1 TRANSPOSASE-LIKE PROTEIN"/>
    <property type="match status" value="1"/>
</dbReference>
<dbReference type="Gene3D" id="3.30.420.10">
    <property type="entry name" value="Ribonuclease H-like superfamily/Ribonuclease H"/>
    <property type="match status" value="1"/>
</dbReference>
<gene>
    <name evidence="1" type="primary">SETMAR</name>
    <name evidence="1" type="ORF">EVAR_45377_1</name>
</gene>
<keyword evidence="1" id="KW-0489">Methyltransferase</keyword>
<dbReference type="GO" id="GO:0044774">
    <property type="term" value="P:mitotic DNA integrity checkpoint signaling"/>
    <property type="evidence" value="ECO:0007669"/>
    <property type="project" value="TreeGrafter"/>
</dbReference>
<dbReference type="GO" id="GO:0035861">
    <property type="term" value="C:site of double-strand break"/>
    <property type="evidence" value="ECO:0007669"/>
    <property type="project" value="TreeGrafter"/>
</dbReference>
<dbReference type="Proteomes" id="UP000299102">
    <property type="component" value="Unassembled WGS sequence"/>
</dbReference>
<dbReference type="GO" id="GO:0003697">
    <property type="term" value="F:single-stranded DNA binding"/>
    <property type="evidence" value="ECO:0007669"/>
    <property type="project" value="TreeGrafter"/>
</dbReference>
<evidence type="ECO:0000313" key="1">
    <source>
        <dbReference type="EMBL" id="GBP68089.1"/>
    </source>
</evidence>
<dbReference type="GO" id="GO:0044547">
    <property type="term" value="F:DNA topoisomerase binding"/>
    <property type="evidence" value="ECO:0007669"/>
    <property type="project" value="TreeGrafter"/>
</dbReference>
<dbReference type="InterPro" id="IPR052709">
    <property type="entry name" value="Transposase-MT_Hybrid"/>
</dbReference>
<dbReference type="AlphaFoldDB" id="A0A4C1Y0K4"/>
<dbReference type="InterPro" id="IPR036397">
    <property type="entry name" value="RNaseH_sf"/>
</dbReference>
<dbReference type="GO" id="GO:0000793">
    <property type="term" value="C:condensed chromosome"/>
    <property type="evidence" value="ECO:0007669"/>
    <property type="project" value="TreeGrafter"/>
</dbReference>
<evidence type="ECO:0000313" key="2">
    <source>
        <dbReference type="Proteomes" id="UP000299102"/>
    </source>
</evidence>
<keyword evidence="1" id="KW-0808">Transferase</keyword>
<dbReference type="OrthoDB" id="616263at2759"/>
<dbReference type="GO" id="GO:0000014">
    <property type="term" value="F:single-stranded DNA endodeoxyribonuclease activity"/>
    <property type="evidence" value="ECO:0007669"/>
    <property type="project" value="TreeGrafter"/>
</dbReference>
<dbReference type="GO" id="GO:0031297">
    <property type="term" value="P:replication fork processing"/>
    <property type="evidence" value="ECO:0007669"/>
    <property type="project" value="TreeGrafter"/>
</dbReference>
<dbReference type="GO" id="GO:0005634">
    <property type="term" value="C:nucleus"/>
    <property type="evidence" value="ECO:0007669"/>
    <property type="project" value="TreeGrafter"/>
</dbReference>
<keyword evidence="2" id="KW-1185">Reference proteome</keyword>
<dbReference type="GO" id="GO:0042800">
    <property type="term" value="F:histone H3K4 methyltransferase activity"/>
    <property type="evidence" value="ECO:0007669"/>
    <property type="project" value="TreeGrafter"/>
</dbReference>
<proteinExistence type="predicted"/>
<sequence length="141" mass="16892">YGNFDAKDEPRSGQHVTDKVNAISKKVEQDRYISSYDITEELETDHKTVLTHLKKRWIYKYLDTWIPHELTERIIMNELMCDFLLKRNETELYLKRFITGDEKWITYDKNVRKRSPSKDKQAPQTIAKPGLTRNKLMPCIW</sequence>
<dbReference type="GO" id="GO:0003690">
    <property type="term" value="F:double-stranded DNA binding"/>
    <property type="evidence" value="ECO:0007669"/>
    <property type="project" value="TreeGrafter"/>
</dbReference>
<protein>
    <submittedName>
        <fullName evidence="1">Histone-lysine N-methyltransferase SETMAR</fullName>
    </submittedName>
</protein>
<organism evidence="1 2">
    <name type="scientific">Eumeta variegata</name>
    <name type="common">Bagworm moth</name>
    <name type="synonym">Eumeta japonica</name>
    <dbReference type="NCBI Taxonomy" id="151549"/>
    <lineage>
        <taxon>Eukaryota</taxon>
        <taxon>Metazoa</taxon>
        <taxon>Ecdysozoa</taxon>
        <taxon>Arthropoda</taxon>
        <taxon>Hexapoda</taxon>
        <taxon>Insecta</taxon>
        <taxon>Pterygota</taxon>
        <taxon>Neoptera</taxon>
        <taxon>Endopterygota</taxon>
        <taxon>Lepidoptera</taxon>
        <taxon>Glossata</taxon>
        <taxon>Ditrysia</taxon>
        <taxon>Tineoidea</taxon>
        <taxon>Psychidae</taxon>
        <taxon>Oiketicinae</taxon>
        <taxon>Eumeta</taxon>
    </lineage>
</organism>
<name>A0A4C1Y0K4_EUMVA</name>
<dbReference type="GO" id="GO:0032259">
    <property type="term" value="P:methylation"/>
    <property type="evidence" value="ECO:0007669"/>
    <property type="project" value="UniProtKB-KW"/>
</dbReference>
<dbReference type="GO" id="GO:0046975">
    <property type="term" value="F:histone H3K36 methyltransferase activity"/>
    <property type="evidence" value="ECO:0007669"/>
    <property type="project" value="TreeGrafter"/>
</dbReference>
<reference evidence="1 2" key="1">
    <citation type="journal article" date="2019" name="Commun. Biol.">
        <title>The bagworm genome reveals a unique fibroin gene that provides high tensile strength.</title>
        <authorList>
            <person name="Kono N."/>
            <person name="Nakamura H."/>
            <person name="Ohtoshi R."/>
            <person name="Tomita M."/>
            <person name="Numata K."/>
            <person name="Arakawa K."/>
        </authorList>
    </citation>
    <scope>NUCLEOTIDE SEQUENCE [LARGE SCALE GENOMIC DNA]</scope>
</reference>
<feature type="non-terminal residue" evidence="1">
    <location>
        <position position="1"/>
    </location>
</feature>
<dbReference type="GO" id="GO:0015074">
    <property type="term" value="P:DNA integration"/>
    <property type="evidence" value="ECO:0007669"/>
    <property type="project" value="TreeGrafter"/>
</dbReference>
<dbReference type="GO" id="GO:0000729">
    <property type="term" value="P:DNA double-strand break processing"/>
    <property type="evidence" value="ECO:0007669"/>
    <property type="project" value="TreeGrafter"/>
</dbReference>
<comment type="caution">
    <text evidence="1">The sequence shown here is derived from an EMBL/GenBank/DDBJ whole genome shotgun (WGS) entry which is preliminary data.</text>
</comment>